<evidence type="ECO:0000256" key="1">
    <source>
        <dbReference type="SAM" id="MobiDB-lite"/>
    </source>
</evidence>
<proteinExistence type="predicted"/>
<dbReference type="AlphaFoldDB" id="K0T2U9"/>
<dbReference type="EMBL" id="AGNL01016962">
    <property type="protein sequence ID" value="EJK64712.1"/>
    <property type="molecule type" value="Genomic_DNA"/>
</dbReference>
<protein>
    <submittedName>
        <fullName evidence="2">Uncharacterized protein</fullName>
    </submittedName>
</protein>
<feature type="compositionally biased region" description="Gly residues" evidence="1">
    <location>
        <begin position="8"/>
        <end position="18"/>
    </location>
</feature>
<name>K0T2U9_THAOC</name>
<accession>K0T2U9</accession>
<organism evidence="2 3">
    <name type="scientific">Thalassiosira oceanica</name>
    <name type="common">Marine diatom</name>
    <dbReference type="NCBI Taxonomy" id="159749"/>
    <lineage>
        <taxon>Eukaryota</taxon>
        <taxon>Sar</taxon>
        <taxon>Stramenopiles</taxon>
        <taxon>Ochrophyta</taxon>
        <taxon>Bacillariophyta</taxon>
        <taxon>Coscinodiscophyceae</taxon>
        <taxon>Thalassiosirophycidae</taxon>
        <taxon>Thalassiosirales</taxon>
        <taxon>Thalassiosiraceae</taxon>
        <taxon>Thalassiosira</taxon>
    </lineage>
</organism>
<reference evidence="2 3" key="1">
    <citation type="journal article" date="2012" name="Genome Biol.">
        <title>Genome and low-iron response of an oceanic diatom adapted to chronic iron limitation.</title>
        <authorList>
            <person name="Lommer M."/>
            <person name="Specht M."/>
            <person name="Roy A.S."/>
            <person name="Kraemer L."/>
            <person name="Andreson R."/>
            <person name="Gutowska M.A."/>
            <person name="Wolf J."/>
            <person name="Bergner S.V."/>
            <person name="Schilhabel M.B."/>
            <person name="Klostermeier U.C."/>
            <person name="Beiko R.G."/>
            <person name="Rosenstiel P."/>
            <person name="Hippler M."/>
            <person name="Laroche J."/>
        </authorList>
    </citation>
    <scope>NUCLEOTIDE SEQUENCE [LARGE SCALE GENOMIC DNA]</scope>
    <source>
        <strain evidence="2 3">CCMP1005</strain>
    </source>
</reference>
<evidence type="ECO:0000313" key="3">
    <source>
        <dbReference type="Proteomes" id="UP000266841"/>
    </source>
</evidence>
<gene>
    <name evidence="2" type="ORF">THAOC_14526</name>
</gene>
<comment type="caution">
    <text evidence="2">The sequence shown here is derived from an EMBL/GenBank/DDBJ whole genome shotgun (WGS) entry which is preliminary data.</text>
</comment>
<feature type="region of interest" description="Disordered" evidence="1">
    <location>
        <begin position="1"/>
        <end position="42"/>
    </location>
</feature>
<keyword evidence="3" id="KW-1185">Reference proteome</keyword>
<sequence length="121" mass="13267">MPLSRKVGLGGTDGGGDGARAVAPRHQLPPRGRPARAPPPPHAVRARETLCRRRHYTFSFEGKGGYTRDTLLTLDNGDDDHDQLKDPKTYWSNQAETCATNQRGNVPYSYDALSARATYDG</sequence>
<evidence type="ECO:0000313" key="2">
    <source>
        <dbReference type="EMBL" id="EJK64712.1"/>
    </source>
</evidence>
<dbReference type="Proteomes" id="UP000266841">
    <property type="component" value="Unassembled WGS sequence"/>
</dbReference>